<dbReference type="RefSeq" id="WP_058239780.1">
    <property type="nucleotide sequence ID" value="NZ_CYPW01000018.1"/>
</dbReference>
<dbReference type="STRING" id="321267.SHM7688_02013"/>
<keyword evidence="3" id="KW-0804">Transcription</keyword>
<evidence type="ECO:0000259" key="4">
    <source>
        <dbReference type="PROSITE" id="PS51077"/>
    </source>
</evidence>
<gene>
    <name evidence="6" type="primary">pcaR</name>
    <name evidence="6" type="ORF">SHM7688_02013</name>
</gene>
<dbReference type="Pfam" id="PF01614">
    <property type="entry name" value="IclR_C"/>
    <property type="match status" value="1"/>
</dbReference>
<evidence type="ECO:0000313" key="6">
    <source>
        <dbReference type="EMBL" id="CUH52566.1"/>
    </source>
</evidence>
<dbReference type="PANTHER" id="PTHR30136">
    <property type="entry name" value="HELIX-TURN-HELIX TRANSCRIPTIONAL REGULATOR, ICLR FAMILY"/>
    <property type="match status" value="1"/>
</dbReference>
<keyword evidence="2" id="KW-0238">DNA-binding</keyword>
<evidence type="ECO:0000256" key="1">
    <source>
        <dbReference type="ARBA" id="ARBA00023015"/>
    </source>
</evidence>
<dbReference type="InterPro" id="IPR029016">
    <property type="entry name" value="GAF-like_dom_sf"/>
</dbReference>
<dbReference type="Proteomes" id="UP000054823">
    <property type="component" value="Unassembled WGS sequence"/>
</dbReference>
<reference evidence="6 7" key="1">
    <citation type="submission" date="2015-09" db="EMBL/GenBank/DDBJ databases">
        <authorList>
            <consortium name="Swine Surveillance"/>
        </authorList>
    </citation>
    <scope>NUCLEOTIDE SEQUENCE [LARGE SCALE GENOMIC DNA]</scope>
    <source>
        <strain evidence="6 7">CECT 7688</strain>
    </source>
</reference>
<dbReference type="SMART" id="SM00346">
    <property type="entry name" value="HTH_ICLR"/>
    <property type="match status" value="1"/>
</dbReference>
<dbReference type="AlphaFoldDB" id="A0A0P1EQ57"/>
<dbReference type="Gene3D" id="1.10.10.10">
    <property type="entry name" value="Winged helix-like DNA-binding domain superfamily/Winged helix DNA-binding domain"/>
    <property type="match status" value="1"/>
</dbReference>
<dbReference type="PANTHER" id="PTHR30136:SF33">
    <property type="entry name" value="TRANSCRIPTIONAL REGULATORY PROTEIN"/>
    <property type="match status" value="1"/>
</dbReference>
<dbReference type="SUPFAM" id="SSF55781">
    <property type="entry name" value="GAF domain-like"/>
    <property type="match status" value="1"/>
</dbReference>
<dbReference type="InterPro" id="IPR050707">
    <property type="entry name" value="HTH_MetabolicPath_Reg"/>
</dbReference>
<dbReference type="InterPro" id="IPR005471">
    <property type="entry name" value="Tscrpt_reg_IclR_N"/>
</dbReference>
<keyword evidence="1" id="KW-0805">Transcription regulation</keyword>
<feature type="domain" description="HTH iclR-type" evidence="4">
    <location>
        <begin position="21"/>
        <end position="84"/>
    </location>
</feature>
<accession>A0A0P1EQ57</accession>
<dbReference type="Gene3D" id="3.30.450.40">
    <property type="match status" value="1"/>
</dbReference>
<dbReference type="GO" id="GO:0003677">
    <property type="term" value="F:DNA binding"/>
    <property type="evidence" value="ECO:0007669"/>
    <property type="project" value="UniProtKB-KW"/>
</dbReference>
<dbReference type="GO" id="GO:0045892">
    <property type="term" value="P:negative regulation of DNA-templated transcription"/>
    <property type="evidence" value="ECO:0007669"/>
    <property type="project" value="TreeGrafter"/>
</dbReference>
<dbReference type="SUPFAM" id="SSF46785">
    <property type="entry name" value="Winged helix' DNA-binding domain"/>
    <property type="match status" value="1"/>
</dbReference>
<organism evidence="6 7">
    <name type="scientific">Shimia marina</name>
    <dbReference type="NCBI Taxonomy" id="321267"/>
    <lineage>
        <taxon>Bacteria</taxon>
        <taxon>Pseudomonadati</taxon>
        <taxon>Pseudomonadota</taxon>
        <taxon>Alphaproteobacteria</taxon>
        <taxon>Rhodobacterales</taxon>
        <taxon>Roseobacteraceae</taxon>
    </lineage>
</organism>
<evidence type="ECO:0000256" key="3">
    <source>
        <dbReference type="ARBA" id="ARBA00023163"/>
    </source>
</evidence>
<dbReference type="PROSITE" id="PS51078">
    <property type="entry name" value="ICLR_ED"/>
    <property type="match status" value="1"/>
</dbReference>
<protein>
    <submittedName>
        <fullName evidence="6">Pca regulon regulatory protein</fullName>
    </submittedName>
</protein>
<dbReference type="OrthoDB" id="9807558at2"/>
<dbReference type="GO" id="GO:0003700">
    <property type="term" value="F:DNA-binding transcription factor activity"/>
    <property type="evidence" value="ECO:0007669"/>
    <property type="project" value="TreeGrafter"/>
</dbReference>
<proteinExistence type="predicted"/>
<feature type="domain" description="IclR-ED" evidence="5">
    <location>
        <begin position="85"/>
        <end position="273"/>
    </location>
</feature>
<dbReference type="InterPro" id="IPR036390">
    <property type="entry name" value="WH_DNA-bd_sf"/>
</dbReference>
<evidence type="ECO:0000313" key="7">
    <source>
        <dbReference type="Proteomes" id="UP000054823"/>
    </source>
</evidence>
<dbReference type="InterPro" id="IPR014757">
    <property type="entry name" value="Tscrpt_reg_IclR_C"/>
</dbReference>
<keyword evidence="7" id="KW-1185">Reference proteome</keyword>
<name>A0A0P1EQ57_9RHOB</name>
<dbReference type="Pfam" id="PF09339">
    <property type="entry name" value="HTH_IclR"/>
    <property type="match status" value="1"/>
</dbReference>
<evidence type="ECO:0000256" key="2">
    <source>
        <dbReference type="ARBA" id="ARBA00023125"/>
    </source>
</evidence>
<evidence type="ECO:0000259" key="5">
    <source>
        <dbReference type="PROSITE" id="PS51078"/>
    </source>
</evidence>
<dbReference type="PROSITE" id="PS51077">
    <property type="entry name" value="HTH_ICLR"/>
    <property type="match status" value="1"/>
</dbReference>
<dbReference type="EMBL" id="CYPW01000018">
    <property type="protein sequence ID" value="CUH52566.1"/>
    <property type="molecule type" value="Genomic_DNA"/>
</dbReference>
<dbReference type="InterPro" id="IPR036388">
    <property type="entry name" value="WH-like_DNA-bd_sf"/>
</dbReference>
<sequence>MRKRAPQSGETPAPETDRQFVTALSRGLDVLRCFRPRDRAGLSNRDIAARTGLPNSTISRLTYTLLQTGYLLYDDQTGRYRIGVPALSLGFACLGSMPIRDAAKEHMQRLADYAGDGVQVALGARDDHTVTYLACARAETGMMSLQLGVGSRISLARSAMGRAYIAGCKAEERAEILEALALHHGPERWPAILEGINAAAEDIAQKGFYVNYGHWHPGVHSVAVPFPTSSDANPDMALNLGGPAHSLTRERMENDLGPRLLEMANALRLHTTQI</sequence>